<feature type="transmembrane region" description="Helical" evidence="1">
    <location>
        <begin position="17"/>
        <end position="35"/>
    </location>
</feature>
<keyword evidence="1" id="KW-0472">Membrane</keyword>
<gene>
    <name evidence="2" type="ORF">AD1_041</name>
</gene>
<sequence>MDILKAIWNSPFWDEPISAMVVPVIVISYFIFTEWRERRTLRLSRKAFADGWDPKKNTRFRHKWFPFMTCRVDFYSNSPNDKFTPSVFVQRGGGRYVELPASVLRYRYNEIK</sequence>
<keyword evidence="1" id="KW-1133">Transmembrane helix</keyword>
<organism evidence="2 3">
    <name type="scientific">Dickeya phage vB_DsoM_AD1</name>
    <dbReference type="NCBI Taxonomy" id="2283029"/>
    <lineage>
        <taxon>Viruses</taxon>
        <taxon>Duplodnaviria</taxon>
        <taxon>Heunggongvirae</taxon>
        <taxon>Uroviricota</taxon>
        <taxon>Caudoviricetes</taxon>
        <taxon>Alexandravirus</taxon>
        <taxon>Alexandravirus AD1</taxon>
    </lineage>
</organism>
<dbReference type="Proteomes" id="UP000262440">
    <property type="component" value="Segment"/>
</dbReference>
<proteinExistence type="predicted"/>
<evidence type="ECO:0000256" key="1">
    <source>
        <dbReference type="SAM" id="Phobius"/>
    </source>
</evidence>
<protein>
    <submittedName>
        <fullName evidence="2">Uncharacterized protein</fullName>
    </submittedName>
</protein>
<dbReference type="EMBL" id="MH460463">
    <property type="protein sequence ID" value="AXG67085.1"/>
    <property type="molecule type" value="Genomic_DNA"/>
</dbReference>
<accession>A0A384ZXY6</accession>
<reference evidence="2 3" key="1">
    <citation type="journal article" date="2018" name="Front. Microbiol.">
        <title>Jumbo Bacteriophages Are Represented Within an Increasing Diversity of Environmental Viruses Infecting the Emerging Phytopathogen, Dickeya solani.</title>
        <authorList>
            <person name="Day A.W."/>
            <person name="Ahn J."/>
            <person name="Salmond G.P.C."/>
        </authorList>
    </citation>
    <scope>NUCLEOTIDE SEQUENCE [LARGE SCALE GENOMIC DNA]</scope>
</reference>
<keyword evidence="3" id="KW-1185">Reference proteome</keyword>
<keyword evidence="1" id="KW-0812">Transmembrane</keyword>
<evidence type="ECO:0000313" key="3">
    <source>
        <dbReference type="Proteomes" id="UP000262440"/>
    </source>
</evidence>
<name>A0A384ZXY6_9CAUD</name>
<evidence type="ECO:0000313" key="2">
    <source>
        <dbReference type="EMBL" id="AXG67085.1"/>
    </source>
</evidence>